<dbReference type="RefSeq" id="WP_044901656.1">
    <property type="nucleotide sequence ID" value="NZ_JPQT01000141.1"/>
</dbReference>
<dbReference type="Proteomes" id="UP000028643">
    <property type="component" value="Unassembled WGS sequence"/>
</dbReference>
<evidence type="ECO:0000313" key="2">
    <source>
        <dbReference type="Proteomes" id="UP000028643"/>
    </source>
</evidence>
<organism evidence="1 2">
    <name type="scientific">Pseudomonas syringae</name>
    <dbReference type="NCBI Taxonomy" id="317"/>
    <lineage>
        <taxon>Bacteria</taxon>
        <taxon>Pseudomonadati</taxon>
        <taxon>Pseudomonadota</taxon>
        <taxon>Gammaproteobacteria</taxon>
        <taxon>Pseudomonadales</taxon>
        <taxon>Pseudomonadaceae</taxon>
        <taxon>Pseudomonas</taxon>
    </lineage>
</organism>
<evidence type="ECO:0000313" key="1">
    <source>
        <dbReference type="EMBL" id="KFE45939.1"/>
    </source>
</evidence>
<dbReference type="EMBL" id="JPQT01000141">
    <property type="protein sequence ID" value="KFE45939.1"/>
    <property type="molecule type" value="Genomic_DNA"/>
</dbReference>
<protein>
    <submittedName>
        <fullName evidence="1">Uncharacterized protein</fullName>
    </submittedName>
</protein>
<dbReference type="PATRIC" id="fig|317.174.peg.5386"/>
<sequence>MPTLEAVNTSQHRTDVWSANNAQCCVRYQILVEAEPDSLCRLLNLFAMQYLIPQQVSVLRQDDLLMVDVQVDQLTWHRAQVIGEKMRSLISVCSVEVEQAAQAHPTASPVSLAAG</sequence>
<proteinExistence type="predicted"/>
<reference evidence="1 2" key="1">
    <citation type="submission" date="2014-07" db="EMBL/GenBank/DDBJ databases">
        <title>Draft Genome Sequences of Environmental Pseudomonas syringae strains.</title>
        <authorList>
            <person name="Baltrus D.A."/>
            <person name="Berge O."/>
            <person name="Morris C."/>
        </authorList>
    </citation>
    <scope>NUCLEOTIDE SEQUENCE [LARGE SCALE GENOMIC DNA]</scope>
    <source>
        <strain evidence="1 2">CEB003</strain>
    </source>
</reference>
<name>A0A085URX6_PSESX</name>
<accession>A0A085URX6</accession>
<dbReference type="AlphaFoldDB" id="A0A085URX6"/>
<gene>
    <name evidence="1" type="ORF">IV02_26365</name>
</gene>
<comment type="caution">
    <text evidence="1">The sequence shown here is derived from an EMBL/GenBank/DDBJ whole genome shotgun (WGS) entry which is preliminary data.</text>
</comment>